<dbReference type="Pfam" id="PF01330">
    <property type="entry name" value="RuvA_N"/>
    <property type="match status" value="1"/>
</dbReference>
<dbReference type="InterPro" id="IPR013849">
    <property type="entry name" value="DNA_helicase_Holl-junc_RuvA_I"/>
</dbReference>
<keyword evidence="1 6" id="KW-0963">Cytoplasm</keyword>
<evidence type="ECO:0000256" key="2">
    <source>
        <dbReference type="ARBA" id="ARBA00022763"/>
    </source>
</evidence>
<evidence type="ECO:0000313" key="9">
    <source>
        <dbReference type="Proteomes" id="UP000179448"/>
    </source>
</evidence>
<dbReference type="InterPro" id="IPR011114">
    <property type="entry name" value="RuvA_C"/>
</dbReference>
<dbReference type="GO" id="GO:0006281">
    <property type="term" value="P:DNA repair"/>
    <property type="evidence" value="ECO:0007669"/>
    <property type="project" value="UniProtKB-UniRule"/>
</dbReference>
<dbReference type="GO" id="GO:0005737">
    <property type="term" value="C:cytoplasm"/>
    <property type="evidence" value="ECO:0007669"/>
    <property type="project" value="UniProtKB-SubCell"/>
</dbReference>
<dbReference type="InterPro" id="IPR012340">
    <property type="entry name" value="NA-bd_OB-fold"/>
</dbReference>
<keyword evidence="4 6" id="KW-0233">DNA recombination</keyword>
<dbReference type="SUPFAM" id="SSF47781">
    <property type="entry name" value="RuvA domain 2-like"/>
    <property type="match status" value="1"/>
</dbReference>
<keyword evidence="8" id="KW-0347">Helicase</keyword>
<comment type="caution">
    <text evidence="6">Lacks conserved residue(s) required for the propagation of feature annotation.</text>
</comment>
<comment type="subunit">
    <text evidence="6">Homotetramer. Forms an RuvA(8)-RuvB(12)-Holliday junction (HJ) complex. HJ DNA is sandwiched between 2 RuvA tetramers; dsDNA enters through RuvA and exits via RuvB. An RuvB hexamer assembles on each DNA strand where it exits the tetramer. Each RuvB hexamer is contacted by two RuvA subunits (via domain III) on 2 adjacent RuvB subunits; this complex drives branch migration. In the full resolvosome a probable DNA-RuvA(4)-RuvB(12)-RuvC(2) complex forms which resolves the HJ.</text>
</comment>
<dbReference type="EMBL" id="MFUQ01000009">
    <property type="protein sequence ID" value="OGI83879.1"/>
    <property type="molecule type" value="Genomic_DNA"/>
</dbReference>
<evidence type="ECO:0000256" key="6">
    <source>
        <dbReference type="HAMAP-Rule" id="MF_00031"/>
    </source>
</evidence>
<dbReference type="Pfam" id="PF07499">
    <property type="entry name" value="RuvA_C"/>
    <property type="match status" value="1"/>
</dbReference>
<dbReference type="GO" id="GO:0009378">
    <property type="term" value="F:four-way junction helicase activity"/>
    <property type="evidence" value="ECO:0007669"/>
    <property type="project" value="InterPro"/>
</dbReference>
<dbReference type="InterPro" id="IPR003583">
    <property type="entry name" value="Hlx-hairpin-Hlx_DNA-bd_motif"/>
</dbReference>
<dbReference type="Gene3D" id="1.10.8.10">
    <property type="entry name" value="DNA helicase RuvA subunit, C-terminal domain"/>
    <property type="match status" value="1"/>
</dbReference>
<comment type="domain">
    <text evidence="6">Has three domains with a flexible linker between the domains II and III and assumes an 'L' shape. Domain III is highly mobile and contacts RuvB.</text>
</comment>
<dbReference type="GO" id="GO:0000400">
    <property type="term" value="F:four-way junction DNA binding"/>
    <property type="evidence" value="ECO:0007669"/>
    <property type="project" value="UniProtKB-UniRule"/>
</dbReference>
<comment type="caution">
    <text evidence="8">The sequence shown here is derived from an EMBL/GenBank/DDBJ whole genome shotgun (WGS) entry which is preliminary data.</text>
</comment>
<accession>A0A1F6WPQ4</accession>
<keyword evidence="3 6" id="KW-0238">DNA-binding</keyword>
<dbReference type="SUPFAM" id="SSF50249">
    <property type="entry name" value="Nucleic acid-binding proteins"/>
    <property type="match status" value="1"/>
</dbReference>
<evidence type="ECO:0000256" key="5">
    <source>
        <dbReference type="ARBA" id="ARBA00023204"/>
    </source>
</evidence>
<evidence type="ECO:0000313" key="8">
    <source>
        <dbReference type="EMBL" id="OGI83879.1"/>
    </source>
</evidence>
<dbReference type="Proteomes" id="UP000179448">
    <property type="component" value="Unassembled WGS sequence"/>
</dbReference>
<dbReference type="GO" id="GO:0009379">
    <property type="term" value="C:Holliday junction helicase complex"/>
    <property type="evidence" value="ECO:0007669"/>
    <property type="project" value="InterPro"/>
</dbReference>
<evidence type="ECO:0000256" key="3">
    <source>
        <dbReference type="ARBA" id="ARBA00023125"/>
    </source>
</evidence>
<evidence type="ECO:0000259" key="7">
    <source>
        <dbReference type="SMART" id="SM00278"/>
    </source>
</evidence>
<dbReference type="InterPro" id="IPR010994">
    <property type="entry name" value="RuvA_2-like"/>
</dbReference>
<dbReference type="SMART" id="SM00278">
    <property type="entry name" value="HhH1"/>
    <property type="match status" value="2"/>
</dbReference>
<keyword evidence="8" id="KW-0067">ATP-binding</keyword>
<dbReference type="GO" id="GO:0005524">
    <property type="term" value="F:ATP binding"/>
    <property type="evidence" value="ECO:0007669"/>
    <property type="project" value="InterPro"/>
</dbReference>
<organism evidence="8 9">
    <name type="scientific">Candidatus Nomurabacteria bacterium RIFCSPLOWO2_01_FULL_36_10b</name>
    <dbReference type="NCBI Taxonomy" id="1801766"/>
    <lineage>
        <taxon>Bacteria</taxon>
        <taxon>Candidatus Nomuraibacteriota</taxon>
    </lineage>
</organism>
<comment type="subcellular location">
    <subcellularLocation>
        <location evidence="6">Cytoplasm</location>
    </subcellularLocation>
</comment>
<reference evidence="8 9" key="1">
    <citation type="journal article" date="2016" name="Nat. Commun.">
        <title>Thousands of microbial genomes shed light on interconnected biogeochemical processes in an aquifer system.</title>
        <authorList>
            <person name="Anantharaman K."/>
            <person name="Brown C.T."/>
            <person name="Hug L.A."/>
            <person name="Sharon I."/>
            <person name="Castelle C.J."/>
            <person name="Probst A.J."/>
            <person name="Thomas B.C."/>
            <person name="Singh A."/>
            <person name="Wilkins M.J."/>
            <person name="Karaoz U."/>
            <person name="Brodie E.L."/>
            <person name="Williams K.H."/>
            <person name="Hubbard S.S."/>
            <person name="Banfield J.F."/>
        </authorList>
    </citation>
    <scope>NUCLEOTIDE SEQUENCE [LARGE SCALE GENOMIC DNA]</scope>
</reference>
<feature type="domain" description="Helix-hairpin-helix DNA-binding motif class 1" evidence="7">
    <location>
        <begin position="72"/>
        <end position="91"/>
    </location>
</feature>
<dbReference type="STRING" id="1801766.A2997_00455"/>
<dbReference type="NCBIfam" id="TIGR00084">
    <property type="entry name" value="ruvA"/>
    <property type="match status" value="1"/>
</dbReference>
<gene>
    <name evidence="6" type="primary">ruvA</name>
    <name evidence="8" type="ORF">A2997_00455</name>
</gene>
<keyword evidence="8" id="KW-0378">Hydrolase</keyword>
<dbReference type="InterPro" id="IPR036267">
    <property type="entry name" value="RuvA_C_sf"/>
</dbReference>
<name>A0A1F6WPQ4_9BACT</name>
<keyword evidence="8" id="KW-0547">Nucleotide-binding</keyword>
<dbReference type="Gene3D" id="2.40.50.140">
    <property type="entry name" value="Nucleic acid-binding proteins"/>
    <property type="match status" value="1"/>
</dbReference>
<protein>
    <recommendedName>
        <fullName evidence="6">Holliday junction branch migration complex subunit RuvA</fullName>
    </recommendedName>
</protein>
<dbReference type="Pfam" id="PF14520">
    <property type="entry name" value="HHH_5"/>
    <property type="match status" value="1"/>
</dbReference>
<dbReference type="AlphaFoldDB" id="A0A1F6WPQ4"/>
<keyword evidence="5 6" id="KW-0234">DNA repair</keyword>
<dbReference type="HAMAP" id="MF_00031">
    <property type="entry name" value="DNA_HJ_migration_RuvA"/>
    <property type="match status" value="1"/>
</dbReference>
<comment type="function">
    <text evidence="6">The RuvA-RuvB-RuvC complex processes Holliday junction (HJ) DNA during genetic recombination and DNA repair, while the RuvA-RuvB complex plays an important role in the rescue of blocked DNA replication forks via replication fork reversal (RFR). RuvA specifically binds to HJ cruciform DNA, conferring on it an open structure. The RuvB hexamer acts as an ATP-dependent pump, pulling dsDNA into and through the RuvAB complex. HJ branch migration allows RuvC to scan DNA until it finds its consensus sequence, where it cleaves and resolves the cruciform DNA.</text>
</comment>
<feature type="domain" description="Helix-hairpin-helix DNA-binding motif class 1" evidence="7">
    <location>
        <begin position="107"/>
        <end position="126"/>
    </location>
</feature>
<dbReference type="Gene3D" id="1.10.150.20">
    <property type="entry name" value="5' to 3' exonuclease, C-terminal subdomain"/>
    <property type="match status" value="1"/>
</dbReference>
<feature type="region of interest" description="Domain III" evidence="6">
    <location>
        <begin position="153"/>
        <end position="195"/>
    </location>
</feature>
<dbReference type="GO" id="GO:0006310">
    <property type="term" value="P:DNA recombination"/>
    <property type="evidence" value="ECO:0007669"/>
    <property type="project" value="UniProtKB-UniRule"/>
</dbReference>
<dbReference type="CDD" id="cd14332">
    <property type="entry name" value="UBA_RuvA_C"/>
    <property type="match status" value="1"/>
</dbReference>
<dbReference type="GO" id="GO:0048476">
    <property type="term" value="C:Holliday junction resolvase complex"/>
    <property type="evidence" value="ECO:0007669"/>
    <property type="project" value="UniProtKB-UniRule"/>
</dbReference>
<evidence type="ECO:0000256" key="1">
    <source>
        <dbReference type="ARBA" id="ARBA00022490"/>
    </source>
</evidence>
<comment type="similarity">
    <text evidence="6">Belongs to the RuvA family.</text>
</comment>
<evidence type="ECO:0000256" key="4">
    <source>
        <dbReference type="ARBA" id="ARBA00023172"/>
    </source>
</evidence>
<sequence>MIGYITGSCIDIREQSIIILAHGVGYEIYVPQHTIGSAVAHTELSLWVTTIMRENSLELFGFPSKDEYRLFKKLIAVSGVGPRSALNILDVASVEMLVTAITSNDASLLTKVSGIGKKTAEKIVLELSDKLDDFITNVHAGITGATKNRPSHSDVIDALLSLGYSQQQARGALANIPKDISTTQEQVREALRFLG</sequence>
<keyword evidence="2 6" id="KW-0227">DNA damage</keyword>
<dbReference type="SUPFAM" id="SSF46929">
    <property type="entry name" value="DNA helicase RuvA subunit, C-terminal domain"/>
    <property type="match status" value="1"/>
</dbReference>
<dbReference type="InterPro" id="IPR000085">
    <property type="entry name" value="RuvA"/>
</dbReference>
<proteinExistence type="inferred from homology"/>